<feature type="region of interest" description="Disordered" evidence="1">
    <location>
        <begin position="1"/>
        <end position="57"/>
    </location>
</feature>
<organism evidence="2 3">
    <name type="scientific">Fasciolopsis buskii</name>
    <dbReference type="NCBI Taxonomy" id="27845"/>
    <lineage>
        <taxon>Eukaryota</taxon>
        <taxon>Metazoa</taxon>
        <taxon>Spiralia</taxon>
        <taxon>Lophotrochozoa</taxon>
        <taxon>Platyhelminthes</taxon>
        <taxon>Trematoda</taxon>
        <taxon>Digenea</taxon>
        <taxon>Plagiorchiida</taxon>
        <taxon>Echinostomata</taxon>
        <taxon>Echinostomatoidea</taxon>
        <taxon>Fasciolidae</taxon>
        <taxon>Fasciolopsis</taxon>
    </lineage>
</organism>
<reference evidence="2" key="1">
    <citation type="submission" date="2019-05" db="EMBL/GenBank/DDBJ databases">
        <title>Annotation for the trematode Fasciolopsis buski.</title>
        <authorList>
            <person name="Choi Y.-J."/>
        </authorList>
    </citation>
    <scope>NUCLEOTIDE SEQUENCE</scope>
    <source>
        <strain evidence="2">HT</strain>
        <tissue evidence="2">Whole worm</tissue>
    </source>
</reference>
<evidence type="ECO:0000256" key="1">
    <source>
        <dbReference type="SAM" id="MobiDB-lite"/>
    </source>
</evidence>
<dbReference type="Proteomes" id="UP000728185">
    <property type="component" value="Unassembled WGS sequence"/>
</dbReference>
<gene>
    <name evidence="2" type="ORF">FBUS_10811</name>
</gene>
<feature type="compositionally biased region" description="Basic and acidic residues" evidence="1">
    <location>
        <begin position="24"/>
        <end position="39"/>
    </location>
</feature>
<protein>
    <submittedName>
        <fullName evidence="2">Uncharacterized protein</fullName>
    </submittedName>
</protein>
<comment type="caution">
    <text evidence="2">The sequence shown here is derived from an EMBL/GenBank/DDBJ whole genome shotgun (WGS) entry which is preliminary data.</text>
</comment>
<feature type="region of interest" description="Disordered" evidence="1">
    <location>
        <begin position="82"/>
        <end position="109"/>
    </location>
</feature>
<name>A0A8E0RZP9_9TREM</name>
<accession>A0A8E0RZP9</accession>
<dbReference type="EMBL" id="LUCM01002174">
    <property type="protein sequence ID" value="KAA0197743.1"/>
    <property type="molecule type" value="Genomic_DNA"/>
</dbReference>
<evidence type="ECO:0000313" key="3">
    <source>
        <dbReference type="Proteomes" id="UP000728185"/>
    </source>
</evidence>
<feature type="compositionally biased region" description="Basic and acidic residues" evidence="1">
    <location>
        <begin position="84"/>
        <end position="106"/>
    </location>
</feature>
<feature type="compositionally biased region" description="Basic residues" evidence="1">
    <location>
        <begin position="10"/>
        <end position="19"/>
    </location>
</feature>
<sequence>MPLDDFFAKKEKKKAKKKQNPQDLIEKLAKDVEKLKEQDGEANSDATKPSVNLGDDEWEVIDEEKDIEVQNVRMGNLELAPIEDSTRPATKETVDKGNEEPDDNKKVWAAKAPEPKGMWFKGFSDLITKGRRLMQAELSWQVWTPSIFRLSGFDGCFLGFSVINIYYEE</sequence>
<dbReference type="AlphaFoldDB" id="A0A8E0RZP9"/>
<proteinExistence type="predicted"/>
<dbReference type="OrthoDB" id="6261948at2759"/>
<keyword evidence="3" id="KW-1185">Reference proteome</keyword>
<evidence type="ECO:0000313" key="2">
    <source>
        <dbReference type="EMBL" id="KAA0197743.1"/>
    </source>
</evidence>